<evidence type="ECO:0000256" key="1">
    <source>
        <dbReference type="SAM" id="MobiDB-lite"/>
    </source>
</evidence>
<proteinExistence type="predicted"/>
<name>A0ABN7UAT7_GIGMA</name>
<feature type="compositionally biased region" description="Low complexity" evidence="1">
    <location>
        <begin position="276"/>
        <end position="295"/>
    </location>
</feature>
<sequence length="590" mass="66074">MSSKRIMGKVAPAFEIRFNGPDSQGIESVPIQPNLDPHERNVPEPFRKRDKIPRNSGNTSEYTINNFNNIPPQKPSSVDVRTSPSTLNKQCTKNNGDSFHGSQLKTLKDVNNSSSSSSNVTDIPTTKVKSWNSVGPETEKHDRVTPNKIEKDTFMDNDNPDTSTSSTITFDSAIRNIQPTKKRPLSEESGSEKENVIVDVDNTIQTPYLNKDLNGTTEMIVSVNRKNTFKNNRKNKKINTIDYKDDDNNTIGKGHLSVDGIATPPATPPRSPPMTPMIAQTPPSSGSSSETGPPMTPMTPMTAHTPISNGSISETVNLSTQTSETITNESVHFSSPQPSDDSTLVESTFMETQIQQSRSPRISKSRPIITTFSLELQEQVETESPINDESPRKNIISHDDVIIPTLAKKLKMNGQLPYPNHEALLGIKSGYMDVTDQVENLFEDANDQFEDELQKSTKKRSSVVSYQRRRRKSAPRRPTRRSRPNSRRNSKTYSHVQIQTDDVIITPAIENVPMDDDLKKRDRKSRREEFVFLTKEDEEDIDIEPVTYSESSLVPEQKPVEKNEMSTEITNAKYHGPSSSIQCYTCCVET</sequence>
<feature type="region of interest" description="Disordered" evidence="1">
    <location>
        <begin position="254"/>
        <end position="295"/>
    </location>
</feature>
<feature type="region of interest" description="Disordered" evidence="1">
    <location>
        <begin position="18"/>
        <end position="143"/>
    </location>
</feature>
<evidence type="ECO:0000313" key="3">
    <source>
        <dbReference type="Proteomes" id="UP000789901"/>
    </source>
</evidence>
<dbReference type="Proteomes" id="UP000789901">
    <property type="component" value="Unassembled WGS sequence"/>
</dbReference>
<feature type="compositionally biased region" description="Basic residues" evidence="1">
    <location>
        <begin position="456"/>
        <end position="490"/>
    </location>
</feature>
<comment type="caution">
    <text evidence="2">The sequence shown here is derived from an EMBL/GenBank/DDBJ whole genome shotgun (WGS) entry which is preliminary data.</text>
</comment>
<feature type="compositionally biased region" description="Polar residues" evidence="1">
    <location>
        <begin position="55"/>
        <end position="105"/>
    </location>
</feature>
<accession>A0ABN7UAT7</accession>
<feature type="region of interest" description="Disordered" evidence="1">
    <location>
        <begin position="452"/>
        <end position="500"/>
    </location>
</feature>
<feature type="compositionally biased region" description="Polar residues" evidence="1">
    <location>
        <begin position="120"/>
        <end position="135"/>
    </location>
</feature>
<organism evidence="2 3">
    <name type="scientific">Gigaspora margarita</name>
    <dbReference type="NCBI Taxonomy" id="4874"/>
    <lineage>
        <taxon>Eukaryota</taxon>
        <taxon>Fungi</taxon>
        <taxon>Fungi incertae sedis</taxon>
        <taxon>Mucoromycota</taxon>
        <taxon>Glomeromycotina</taxon>
        <taxon>Glomeromycetes</taxon>
        <taxon>Diversisporales</taxon>
        <taxon>Gigasporaceae</taxon>
        <taxon>Gigaspora</taxon>
    </lineage>
</organism>
<dbReference type="EMBL" id="CAJVQB010001815">
    <property type="protein sequence ID" value="CAG8551570.1"/>
    <property type="molecule type" value="Genomic_DNA"/>
</dbReference>
<feature type="compositionally biased region" description="Basic and acidic residues" evidence="1">
    <location>
        <begin position="36"/>
        <end position="47"/>
    </location>
</feature>
<protein>
    <submittedName>
        <fullName evidence="2">10150_t:CDS:1</fullName>
    </submittedName>
</protein>
<gene>
    <name evidence="2" type="ORF">GMARGA_LOCUS4582</name>
</gene>
<reference evidence="2 3" key="1">
    <citation type="submission" date="2021-06" db="EMBL/GenBank/DDBJ databases">
        <authorList>
            <person name="Kallberg Y."/>
            <person name="Tangrot J."/>
            <person name="Rosling A."/>
        </authorList>
    </citation>
    <scope>NUCLEOTIDE SEQUENCE [LARGE SCALE GENOMIC DNA]</scope>
    <source>
        <strain evidence="2 3">120-4 pot B 10/14</strain>
    </source>
</reference>
<keyword evidence="3" id="KW-1185">Reference proteome</keyword>
<evidence type="ECO:0000313" key="2">
    <source>
        <dbReference type="EMBL" id="CAG8551570.1"/>
    </source>
</evidence>
<feature type="compositionally biased region" description="Pro residues" evidence="1">
    <location>
        <begin position="265"/>
        <end position="275"/>
    </location>
</feature>